<feature type="domain" description="EF-hand" evidence="3">
    <location>
        <begin position="119"/>
        <end position="154"/>
    </location>
</feature>
<evidence type="ECO:0000256" key="2">
    <source>
        <dbReference type="ARBA" id="ARBA00022837"/>
    </source>
</evidence>
<dbReference type="InterPro" id="IPR011992">
    <property type="entry name" value="EF-hand-dom_pair"/>
</dbReference>
<accession>A0ABY6KDH1</accession>
<feature type="domain" description="EF-hand" evidence="3">
    <location>
        <begin position="155"/>
        <end position="190"/>
    </location>
</feature>
<evidence type="ECO:0000313" key="4">
    <source>
        <dbReference type="EMBL" id="UYV66891.1"/>
    </source>
</evidence>
<evidence type="ECO:0000256" key="1">
    <source>
        <dbReference type="ARBA" id="ARBA00022737"/>
    </source>
</evidence>
<dbReference type="InterPro" id="IPR018247">
    <property type="entry name" value="EF_Hand_1_Ca_BS"/>
</dbReference>
<dbReference type="CDD" id="cd00051">
    <property type="entry name" value="EFh"/>
    <property type="match status" value="1"/>
</dbReference>
<organism evidence="4 5">
    <name type="scientific">Cordylochernes scorpioides</name>
    <dbReference type="NCBI Taxonomy" id="51811"/>
    <lineage>
        <taxon>Eukaryota</taxon>
        <taxon>Metazoa</taxon>
        <taxon>Ecdysozoa</taxon>
        <taxon>Arthropoda</taxon>
        <taxon>Chelicerata</taxon>
        <taxon>Arachnida</taxon>
        <taxon>Pseudoscorpiones</taxon>
        <taxon>Cheliferoidea</taxon>
        <taxon>Chernetidae</taxon>
        <taxon>Cordylochernes</taxon>
    </lineage>
</organism>
<dbReference type="Gene3D" id="1.10.238.10">
    <property type="entry name" value="EF-hand"/>
    <property type="match status" value="2"/>
</dbReference>
<protein>
    <recommendedName>
        <fullName evidence="3">EF-hand domain-containing protein</fullName>
    </recommendedName>
</protein>
<dbReference type="Pfam" id="PF13405">
    <property type="entry name" value="EF-hand_6"/>
    <property type="match status" value="1"/>
</dbReference>
<gene>
    <name evidence="4" type="ORF">LAZ67_4003247</name>
</gene>
<evidence type="ECO:0000313" key="5">
    <source>
        <dbReference type="Proteomes" id="UP001235939"/>
    </source>
</evidence>
<sequence>MSKKSKSESSKKKATRATSNVFAMFEQNQIAEFKELTIIYVQAFQLIDQNKDGFIDKNDLRATFDSLERCPLAKRLRREGCAGRLLKEEELDGMIAEAPGPINFTMFLTIFGDRVSGTDPEDVIKKAFKTFDAHETGKVKEDYLKKFLMTFGEKFKEDEVDEVFKEAPIDKDGNLDINEFIKLICGSGKDDEEGA</sequence>
<keyword evidence="1" id="KW-0677">Repeat</keyword>
<dbReference type="PROSITE" id="PS50222">
    <property type="entry name" value="EF_HAND_2"/>
    <property type="match status" value="3"/>
</dbReference>
<evidence type="ECO:0000259" key="3">
    <source>
        <dbReference type="PROSITE" id="PS50222"/>
    </source>
</evidence>
<dbReference type="Pfam" id="PF13499">
    <property type="entry name" value="EF-hand_7"/>
    <property type="match status" value="1"/>
</dbReference>
<dbReference type="EMBL" id="CP092866">
    <property type="protein sequence ID" value="UYV66891.1"/>
    <property type="molecule type" value="Genomic_DNA"/>
</dbReference>
<dbReference type="PANTHER" id="PTHR23049">
    <property type="entry name" value="MYOSIN REGULATORY LIGHT CHAIN 2"/>
    <property type="match status" value="1"/>
</dbReference>
<proteinExistence type="predicted"/>
<keyword evidence="5" id="KW-1185">Reference proteome</keyword>
<dbReference type="InterPro" id="IPR002048">
    <property type="entry name" value="EF_hand_dom"/>
</dbReference>
<dbReference type="PROSITE" id="PS00018">
    <property type="entry name" value="EF_HAND_1"/>
    <property type="match status" value="1"/>
</dbReference>
<keyword evidence="2" id="KW-0106">Calcium</keyword>
<dbReference type="SUPFAM" id="SSF47473">
    <property type="entry name" value="EF-hand"/>
    <property type="match status" value="1"/>
</dbReference>
<reference evidence="4 5" key="1">
    <citation type="submission" date="2022-01" db="EMBL/GenBank/DDBJ databases">
        <title>A chromosomal length assembly of Cordylochernes scorpioides.</title>
        <authorList>
            <person name="Zeh D."/>
            <person name="Zeh J."/>
        </authorList>
    </citation>
    <scope>NUCLEOTIDE SEQUENCE [LARGE SCALE GENOMIC DNA]</scope>
    <source>
        <strain evidence="4">IN4F17</strain>
        <tissue evidence="4">Whole Body</tissue>
    </source>
</reference>
<dbReference type="Proteomes" id="UP001235939">
    <property type="component" value="Chromosome 04"/>
</dbReference>
<dbReference type="SMART" id="SM00054">
    <property type="entry name" value="EFh"/>
    <property type="match status" value="3"/>
</dbReference>
<name>A0ABY6KDH1_9ARAC</name>
<dbReference type="InterPro" id="IPR050403">
    <property type="entry name" value="Myosin_RLC"/>
</dbReference>
<feature type="domain" description="EF-hand" evidence="3">
    <location>
        <begin position="35"/>
        <end position="70"/>
    </location>
</feature>